<evidence type="ECO:0000256" key="4">
    <source>
        <dbReference type="HAMAP-Rule" id="MF_02126"/>
    </source>
</evidence>
<dbReference type="InterPro" id="IPR004556">
    <property type="entry name" value="HemK-like"/>
</dbReference>
<dbReference type="InterPro" id="IPR002052">
    <property type="entry name" value="DNA_methylase_N6_adenine_CS"/>
</dbReference>
<evidence type="ECO:0000256" key="5">
    <source>
        <dbReference type="SAM" id="Phobius"/>
    </source>
</evidence>
<keyword evidence="5" id="KW-0472">Membrane</keyword>
<dbReference type="InterPro" id="IPR007848">
    <property type="entry name" value="Small_mtfrase_dom"/>
</dbReference>
<dbReference type="InterPro" id="IPR019874">
    <property type="entry name" value="RF_methyltr_PrmC"/>
</dbReference>
<name>A0A1I0ZEV4_9CLOT</name>
<dbReference type="Pfam" id="PF05175">
    <property type="entry name" value="MTS"/>
    <property type="match status" value="1"/>
</dbReference>
<dbReference type="SUPFAM" id="SSF53335">
    <property type="entry name" value="S-adenosyl-L-methionine-dependent methyltransferases"/>
    <property type="match status" value="1"/>
</dbReference>
<feature type="binding site" evidence="4">
    <location>
        <position position="493"/>
    </location>
    <ligand>
        <name>S-adenosyl-L-methionine</name>
        <dbReference type="ChEBI" id="CHEBI:59789"/>
    </ligand>
</feature>
<sequence length="589" mass="67203">MNKKCNVGGQAVIEGVMMRGEKGIATAVRTSNGNIEVSIDNNTPLNKKNKLFSLPIIRGFISLLDSLIVGIKNLNYSASFFEDGNEEPDAVDKFLNKIFKDKTDDVLIGFTLFISLCFSILLFFIAPTFIAQGFKRIGANNITLNIVEGLLRVGIFLAYILFISKMNEINRLFQYHGAEHKTIFCYENGEELNVENVKKYSRLHPRCGTNFIFLVMVISILFFSFISWNSFLYRICFRIILLPLVAGITYEIIRWLGKNDNKLTEIIAYPGLKLQELTTKEPEDDQIEVAITALKNAEGIKPKKKTIGELLSFSNKILKENNIESYVLDSQLLLGKILERDRLYLITNREEYVDLYKEEQFKKLVEKRKNKMPTKYILGESEFMGINFFVKEGVLIPRPDTEILVEKVLEITDKEKLKNICDLCCGSGAIGLSLAYLREYLVVTCVDIEDIPEEVTKENIKRLNLDSRAKFIHSNLFDNIIKENLKYEIIVSNPPYIRSDVIPTLMDDVKNYEPNIALDGGEDGLYFYKQIINESKKVLLKQGYLLFEIGYDQGNEVQDLMISAGYSEVRVLKDLAGLDRIVIGKNMAI</sequence>
<keyword evidence="5" id="KW-0812">Transmembrane</keyword>
<dbReference type="EC" id="2.1.1.297" evidence="4"/>
<dbReference type="InterPro" id="IPR010787">
    <property type="entry name" value="DUF1385"/>
</dbReference>
<dbReference type="Pfam" id="PF07136">
    <property type="entry name" value="DUF1385"/>
    <property type="match status" value="1"/>
</dbReference>
<dbReference type="Gene3D" id="1.10.8.10">
    <property type="entry name" value="DNA helicase RuvA subunit, C-terminal domain"/>
    <property type="match status" value="1"/>
</dbReference>
<dbReference type="GO" id="GO:0032259">
    <property type="term" value="P:methylation"/>
    <property type="evidence" value="ECO:0007669"/>
    <property type="project" value="UniProtKB-KW"/>
</dbReference>
<dbReference type="GO" id="GO:0003676">
    <property type="term" value="F:nucleic acid binding"/>
    <property type="evidence" value="ECO:0007669"/>
    <property type="project" value="InterPro"/>
</dbReference>
<gene>
    <name evidence="4" type="primary">prmC</name>
    <name evidence="8" type="ORF">SAMN04488528_102032</name>
</gene>
<feature type="domain" description="Release factor glutamine methyltransferase N-terminal" evidence="7">
    <location>
        <begin position="309"/>
        <end position="379"/>
    </location>
</feature>
<keyword evidence="2 4" id="KW-0808">Transferase</keyword>
<evidence type="ECO:0000259" key="7">
    <source>
        <dbReference type="Pfam" id="PF17827"/>
    </source>
</evidence>
<comment type="catalytic activity">
    <reaction evidence="4">
        <text>L-glutaminyl-[peptide chain release factor] + S-adenosyl-L-methionine = N(5)-methyl-L-glutaminyl-[peptide chain release factor] + S-adenosyl-L-homocysteine + H(+)</text>
        <dbReference type="Rhea" id="RHEA:42896"/>
        <dbReference type="Rhea" id="RHEA-COMP:10271"/>
        <dbReference type="Rhea" id="RHEA-COMP:10272"/>
        <dbReference type="ChEBI" id="CHEBI:15378"/>
        <dbReference type="ChEBI" id="CHEBI:30011"/>
        <dbReference type="ChEBI" id="CHEBI:57856"/>
        <dbReference type="ChEBI" id="CHEBI:59789"/>
        <dbReference type="ChEBI" id="CHEBI:61891"/>
        <dbReference type="EC" id="2.1.1.297"/>
    </reaction>
</comment>
<protein>
    <recommendedName>
        <fullName evidence="4">Release factor glutamine methyltransferase</fullName>
        <shortName evidence="4">RF MTase</shortName>
        <ecNumber evidence="4">2.1.1.297</ecNumber>
    </recommendedName>
    <alternativeName>
        <fullName evidence="4">N5-glutamine methyltransferase PrmC</fullName>
    </alternativeName>
    <alternativeName>
        <fullName evidence="4">Protein-(glutamine-N5) MTase PrmC</fullName>
    </alternativeName>
    <alternativeName>
        <fullName evidence="4">Protein-glutamine N-methyltransferase PrmC</fullName>
    </alternativeName>
</protein>
<dbReference type="HAMAP" id="MF_02126">
    <property type="entry name" value="RF_methyltr_PrmC"/>
    <property type="match status" value="1"/>
</dbReference>
<dbReference type="EMBL" id="FOKI01000020">
    <property type="protein sequence ID" value="SFB24051.1"/>
    <property type="molecule type" value="Genomic_DNA"/>
</dbReference>
<evidence type="ECO:0000259" key="6">
    <source>
        <dbReference type="Pfam" id="PF05175"/>
    </source>
</evidence>
<dbReference type="PANTHER" id="PTHR42867">
    <property type="entry name" value="MEMBRANE PROTEIN-RELATED"/>
    <property type="match status" value="1"/>
</dbReference>
<evidence type="ECO:0000256" key="3">
    <source>
        <dbReference type="ARBA" id="ARBA00022691"/>
    </source>
</evidence>
<evidence type="ECO:0000256" key="1">
    <source>
        <dbReference type="ARBA" id="ARBA00022603"/>
    </source>
</evidence>
<keyword evidence="5" id="KW-1133">Transmembrane helix</keyword>
<proteinExistence type="inferred from homology"/>
<organism evidence="8 9">
    <name type="scientific">Clostridium frigidicarnis</name>
    <dbReference type="NCBI Taxonomy" id="84698"/>
    <lineage>
        <taxon>Bacteria</taxon>
        <taxon>Bacillati</taxon>
        <taxon>Bacillota</taxon>
        <taxon>Clostridia</taxon>
        <taxon>Eubacteriales</taxon>
        <taxon>Clostridiaceae</taxon>
        <taxon>Clostridium</taxon>
    </lineage>
</organism>
<keyword evidence="3 4" id="KW-0949">S-adenosyl-L-methionine</keyword>
<dbReference type="InterPro" id="IPR029063">
    <property type="entry name" value="SAM-dependent_MTases_sf"/>
</dbReference>
<feature type="binding site" evidence="4">
    <location>
        <begin position="493"/>
        <end position="496"/>
    </location>
    <ligand>
        <name>substrate</name>
    </ligand>
</feature>
<feature type="transmembrane region" description="Helical" evidence="5">
    <location>
        <begin position="142"/>
        <end position="162"/>
    </location>
</feature>
<dbReference type="Gene3D" id="3.40.50.150">
    <property type="entry name" value="Vaccinia Virus protein VP39"/>
    <property type="match status" value="1"/>
</dbReference>
<evidence type="ECO:0000313" key="9">
    <source>
        <dbReference type="Proteomes" id="UP000198619"/>
    </source>
</evidence>
<comment type="similarity">
    <text evidence="4">Belongs to the protein N5-glutamine methyltransferase family. PrmC subfamily.</text>
</comment>
<dbReference type="CDD" id="cd02440">
    <property type="entry name" value="AdoMet_MTases"/>
    <property type="match status" value="1"/>
</dbReference>
<dbReference type="STRING" id="84698.SAMN04488528_102032"/>
<feature type="transmembrane region" description="Helical" evidence="5">
    <location>
        <begin position="207"/>
        <end position="226"/>
    </location>
</feature>
<dbReference type="NCBIfam" id="TIGR00536">
    <property type="entry name" value="hemK_fam"/>
    <property type="match status" value="1"/>
</dbReference>
<keyword evidence="9" id="KW-1185">Reference proteome</keyword>
<dbReference type="AlphaFoldDB" id="A0A1I0ZEV4"/>
<dbReference type="Pfam" id="PF17827">
    <property type="entry name" value="PrmC_N"/>
    <property type="match status" value="1"/>
</dbReference>
<dbReference type="InterPro" id="IPR040758">
    <property type="entry name" value="PrmC_N"/>
</dbReference>
<evidence type="ECO:0000313" key="8">
    <source>
        <dbReference type="EMBL" id="SFB24051.1"/>
    </source>
</evidence>
<keyword evidence="1 4" id="KW-0489">Methyltransferase</keyword>
<reference evidence="8 9" key="1">
    <citation type="submission" date="2016-10" db="EMBL/GenBank/DDBJ databases">
        <authorList>
            <person name="de Groot N.N."/>
        </authorList>
    </citation>
    <scope>NUCLEOTIDE SEQUENCE [LARGE SCALE GENOMIC DNA]</scope>
    <source>
        <strain evidence="8 9">DSM 12271</strain>
    </source>
</reference>
<comment type="function">
    <text evidence="4">Methylates the class 1 translation termination release factors RF1/PrfA and RF2/PrfB on the glutamine residue of the universally conserved GGQ motif.</text>
</comment>
<feature type="transmembrane region" description="Helical" evidence="5">
    <location>
        <begin position="106"/>
        <end position="130"/>
    </location>
</feature>
<evidence type="ECO:0000256" key="2">
    <source>
        <dbReference type="ARBA" id="ARBA00022679"/>
    </source>
</evidence>
<dbReference type="PANTHER" id="PTHR42867:SF1">
    <property type="entry name" value="MEMBRANE PROTEIN-RELATED"/>
    <property type="match status" value="1"/>
</dbReference>
<dbReference type="NCBIfam" id="TIGR03534">
    <property type="entry name" value="RF_mod_PrmC"/>
    <property type="match status" value="1"/>
</dbReference>
<dbReference type="PROSITE" id="PS00092">
    <property type="entry name" value="N6_MTASE"/>
    <property type="match status" value="1"/>
</dbReference>
<dbReference type="Proteomes" id="UP000198619">
    <property type="component" value="Unassembled WGS sequence"/>
</dbReference>
<dbReference type="GO" id="GO:0102559">
    <property type="term" value="F:peptide chain release factor N(5)-glutamine methyltransferase activity"/>
    <property type="evidence" value="ECO:0007669"/>
    <property type="project" value="UniProtKB-EC"/>
</dbReference>
<feature type="binding site" evidence="4">
    <location>
        <position position="447"/>
    </location>
    <ligand>
        <name>S-adenosyl-L-methionine</name>
        <dbReference type="ChEBI" id="CHEBI:59789"/>
    </ligand>
</feature>
<accession>A0A1I0ZEV4</accession>
<comment type="caution">
    <text evidence="4">Lacks conserved residue(s) required for the propagation of feature annotation.</text>
</comment>
<feature type="domain" description="Methyltransferase small" evidence="6">
    <location>
        <begin position="403"/>
        <end position="497"/>
    </location>
</feature>